<protein>
    <submittedName>
        <fullName evidence="2">Uncharacterized protein</fullName>
    </submittedName>
</protein>
<gene>
    <name evidence="2" type="ORF">CHUV0807_1721</name>
</gene>
<evidence type="ECO:0000313" key="3">
    <source>
        <dbReference type="Proteomes" id="UP000190837"/>
    </source>
</evidence>
<proteinExistence type="predicted"/>
<name>A0A1C3H5C3_9GAMM</name>
<organism evidence="2 3">
    <name type="scientific">Cardiobacterium hominis</name>
    <dbReference type="NCBI Taxonomy" id="2718"/>
    <lineage>
        <taxon>Bacteria</taxon>
        <taxon>Pseudomonadati</taxon>
        <taxon>Pseudomonadota</taxon>
        <taxon>Gammaproteobacteria</taxon>
        <taxon>Cardiobacteriales</taxon>
        <taxon>Cardiobacteriaceae</taxon>
        <taxon>Cardiobacterium</taxon>
    </lineage>
</organism>
<evidence type="ECO:0000313" key="2">
    <source>
        <dbReference type="EMBL" id="SAM67197.1"/>
    </source>
</evidence>
<evidence type="ECO:0000256" key="1">
    <source>
        <dbReference type="SAM" id="MobiDB-lite"/>
    </source>
</evidence>
<dbReference type="AlphaFoldDB" id="A0A1C3H5C3"/>
<accession>A0A1C3H5C3</accession>
<dbReference type="Proteomes" id="UP000190837">
    <property type="component" value="Unassembled WGS sequence"/>
</dbReference>
<feature type="region of interest" description="Disordered" evidence="1">
    <location>
        <begin position="1"/>
        <end position="47"/>
    </location>
</feature>
<reference evidence="3" key="1">
    <citation type="submission" date="2016-04" db="EMBL/GenBank/DDBJ databases">
        <authorList>
            <person name="Tagini F."/>
        </authorList>
    </citation>
    <scope>NUCLEOTIDE SEQUENCE [LARGE SCALE GENOMIC DNA]</scope>
    <source>
        <strain evidence="3">CHUV0807</strain>
    </source>
</reference>
<feature type="compositionally biased region" description="Basic residues" evidence="1">
    <location>
        <begin position="32"/>
        <end position="47"/>
    </location>
</feature>
<dbReference type="EMBL" id="FKLO01000058">
    <property type="protein sequence ID" value="SAM67197.1"/>
    <property type="molecule type" value="Genomic_DNA"/>
</dbReference>
<sequence>MKRRKRQTGGIPRAGMPKAMRSGKRTGSEPHGRRHPHSHFMQRLKRP</sequence>